<accession>A0A975ZLE3</accession>
<evidence type="ECO:0000256" key="1">
    <source>
        <dbReference type="SAM" id="SignalP"/>
    </source>
</evidence>
<comment type="caution">
    <text evidence="3">The sequence shown here is derived from an EMBL/GenBank/DDBJ whole genome shotgun (WGS) entry which is preliminary data.</text>
</comment>
<dbReference type="AlphaFoldDB" id="A0A975ZLE3"/>
<evidence type="ECO:0000313" key="4">
    <source>
        <dbReference type="Proteomes" id="UP000182932"/>
    </source>
</evidence>
<dbReference type="InterPro" id="IPR051532">
    <property type="entry name" value="Ester_Hydrolysis_Enzymes"/>
</dbReference>
<reference evidence="3 4" key="1">
    <citation type="submission" date="2016-10" db="EMBL/GenBank/DDBJ databases">
        <authorList>
            <person name="Varghese N."/>
            <person name="Submissions S."/>
        </authorList>
    </citation>
    <scope>NUCLEOTIDE SEQUENCE [LARGE SCALE GENOMIC DNA]</scope>
    <source>
        <strain evidence="3 4">FF3</strain>
    </source>
</reference>
<gene>
    <name evidence="3" type="ORF">SAMN04487940_101147</name>
</gene>
<evidence type="ECO:0000313" key="3">
    <source>
        <dbReference type="EMBL" id="SEI53648.1"/>
    </source>
</evidence>
<keyword evidence="1" id="KW-0732">Signal</keyword>
<dbReference type="Gene3D" id="3.40.50.1110">
    <property type="entry name" value="SGNH hydrolase"/>
    <property type="match status" value="1"/>
</dbReference>
<dbReference type="PANTHER" id="PTHR30383">
    <property type="entry name" value="THIOESTERASE 1/PROTEASE 1/LYSOPHOSPHOLIPASE L1"/>
    <property type="match status" value="1"/>
</dbReference>
<name>A0A975ZLE3_9RHOB</name>
<feature type="chain" id="PRO_5037984546" evidence="1">
    <location>
        <begin position="20"/>
        <end position="219"/>
    </location>
</feature>
<proteinExistence type="predicted"/>
<dbReference type="Pfam" id="PF13472">
    <property type="entry name" value="Lipase_GDSL_2"/>
    <property type="match status" value="1"/>
</dbReference>
<dbReference type="SUPFAM" id="SSF52266">
    <property type="entry name" value="SGNH hydrolase"/>
    <property type="match status" value="1"/>
</dbReference>
<dbReference type="EMBL" id="FNYY01000001">
    <property type="protein sequence ID" value="SEI53648.1"/>
    <property type="molecule type" value="Genomic_DNA"/>
</dbReference>
<protein>
    <submittedName>
        <fullName evidence="3">Lysophospholipase L1</fullName>
    </submittedName>
</protein>
<keyword evidence="4" id="KW-1185">Reference proteome</keyword>
<feature type="domain" description="SGNH hydrolase-type esterase" evidence="2">
    <location>
        <begin position="25"/>
        <end position="205"/>
    </location>
</feature>
<dbReference type="InterPro" id="IPR036514">
    <property type="entry name" value="SGNH_hydro_sf"/>
</dbReference>
<sequence>MTRVLVFMMFLLLPVVAQAQERMLVIGDSILAWNRLNGNSIPQILDRMPQYQVTSRAFPGAAFSHSGNLRSMLQREIRAQLPRGQWDVILLNGGANDLARECDCNRCATTLDRMVSADGARGEVPAFLDRLRSRAQRVVWMDYYPGSVRGGPFAACTDELAEYQTRLSRAAGRRPWVTFVDAGDVYDPRDLSLYSRDLVHPTPRGGARIAGLIARALAR</sequence>
<evidence type="ECO:0000259" key="2">
    <source>
        <dbReference type="Pfam" id="PF13472"/>
    </source>
</evidence>
<dbReference type="InterPro" id="IPR013830">
    <property type="entry name" value="SGNH_hydro"/>
</dbReference>
<dbReference type="PANTHER" id="PTHR30383:SF5">
    <property type="entry name" value="SGNH HYDROLASE-TYPE ESTERASE DOMAIN-CONTAINING PROTEIN"/>
    <property type="match status" value="1"/>
</dbReference>
<dbReference type="CDD" id="cd00229">
    <property type="entry name" value="SGNH_hydrolase"/>
    <property type="match status" value="1"/>
</dbReference>
<feature type="signal peptide" evidence="1">
    <location>
        <begin position="1"/>
        <end position="19"/>
    </location>
</feature>
<dbReference type="GO" id="GO:0004622">
    <property type="term" value="F:phosphatidylcholine lysophospholipase activity"/>
    <property type="evidence" value="ECO:0007669"/>
    <property type="project" value="TreeGrafter"/>
</dbReference>
<dbReference type="Proteomes" id="UP000182932">
    <property type="component" value="Unassembled WGS sequence"/>
</dbReference>
<organism evidence="3 4">
    <name type="scientific">Marinovum algicola</name>
    <dbReference type="NCBI Taxonomy" id="42444"/>
    <lineage>
        <taxon>Bacteria</taxon>
        <taxon>Pseudomonadati</taxon>
        <taxon>Pseudomonadota</taxon>
        <taxon>Alphaproteobacteria</taxon>
        <taxon>Rhodobacterales</taxon>
        <taxon>Roseobacteraceae</taxon>
        <taxon>Marinovum</taxon>
    </lineage>
</organism>